<keyword evidence="2" id="KW-0813">Transport</keyword>
<evidence type="ECO:0000259" key="10">
    <source>
        <dbReference type="Pfam" id="PF02754"/>
    </source>
</evidence>
<evidence type="ECO:0000256" key="4">
    <source>
        <dbReference type="ARBA" id="ARBA00022723"/>
    </source>
</evidence>
<dbReference type="STRING" id="1121391.SAMN02745206_01847"/>
<keyword evidence="4" id="KW-0479">Metal-binding</keyword>
<dbReference type="GO" id="GO:0046872">
    <property type="term" value="F:metal ion binding"/>
    <property type="evidence" value="ECO:0007669"/>
    <property type="project" value="UniProtKB-KW"/>
</dbReference>
<keyword evidence="8" id="KW-0411">Iron-sulfur</keyword>
<keyword evidence="3" id="KW-0004">4Fe-4S</keyword>
<sequence>MQRWFKEDLKNFQVISIFDLLMGYLKEGRLQLDRSLRPETTTFHDSCHYGRRSLKAFGRGYFEEGRWIIRQCCADVVEMYPNREGNYCCGAGGGVWSLPFHEERVFHGRFKARQIRNCGAKRVVVSCHNCRDQLKKSLCKEYDLDVDVVYLWELLAESLVMPGRRIRGVSV</sequence>
<evidence type="ECO:0000256" key="2">
    <source>
        <dbReference type="ARBA" id="ARBA00022448"/>
    </source>
</evidence>
<proteinExistence type="predicted"/>
<name>A0A1M5B4D2_9BACT</name>
<keyword evidence="6" id="KW-0560">Oxidoreductase</keyword>
<keyword evidence="7" id="KW-0408">Iron</keyword>
<keyword evidence="5" id="KW-0249">Electron transport</keyword>
<evidence type="ECO:0000313" key="12">
    <source>
        <dbReference type="Proteomes" id="UP000184076"/>
    </source>
</evidence>
<dbReference type="AlphaFoldDB" id="A0A1M5B4D2"/>
<keyword evidence="12" id="KW-1185">Reference proteome</keyword>
<organism evidence="11 12">
    <name type="scientific">Desulfacinum infernum DSM 9756</name>
    <dbReference type="NCBI Taxonomy" id="1121391"/>
    <lineage>
        <taxon>Bacteria</taxon>
        <taxon>Pseudomonadati</taxon>
        <taxon>Thermodesulfobacteriota</taxon>
        <taxon>Syntrophobacteria</taxon>
        <taxon>Syntrophobacterales</taxon>
        <taxon>Syntrophobacteraceae</taxon>
        <taxon>Desulfacinum</taxon>
    </lineage>
</organism>
<evidence type="ECO:0000313" key="11">
    <source>
        <dbReference type="EMBL" id="SHF37319.1"/>
    </source>
</evidence>
<dbReference type="Pfam" id="PF02754">
    <property type="entry name" value="CCG"/>
    <property type="match status" value="1"/>
</dbReference>
<evidence type="ECO:0000256" key="5">
    <source>
        <dbReference type="ARBA" id="ARBA00022982"/>
    </source>
</evidence>
<evidence type="ECO:0000256" key="6">
    <source>
        <dbReference type="ARBA" id="ARBA00023002"/>
    </source>
</evidence>
<dbReference type="EMBL" id="FQVB01000016">
    <property type="protein sequence ID" value="SHF37319.1"/>
    <property type="molecule type" value="Genomic_DNA"/>
</dbReference>
<gene>
    <name evidence="11" type="ORF">SAMN02745206_01847</name>
</gene>
<comment type="catalytic activity">
    <reaction evidence="9">
        <text>a quinone + succinate = fumarate + a quinol</text>
        <dbReference type="Rhea" id="RHEA:40523"/>
        <dbReference type="ChEBI" id="CHEBI:24646"/>
        <dbReference type="ChEBI" id="CHEBI:29806"/>
        <dbReference type="ChEBI" id="CHEBI:30031"/>
        <dbReference type="ChEBI" id="CHEBI:132124"/>
        <dbReference type="EC" id="1.3.5.1"/>
    </reaction>
</comment>
<evidence type="ECO:0000256" key="8">
    <source>
        <dbReference type="ARBA" id="ARBA00023014"/>
    </source>
</evidence>
<reference evidence="12" key="1">
    <citation type="submission" date="2016-11" db="EMBL/GenBank/DDBJ databases">
        <authorList>
            <person name="Varghese N."/>
            <person name="Submissions S."/>
        </authorList>
    </citation>
    <scope>NUCLEOTIDE SEQUENCE [LARGE SCALE GENOMIC DNA]</scope>
    <source>
        <strain evidence="12">DSM 9756</strain>
    </source>
</reference>
<evidence type="ECO:0000256" key="3">
    <source>
        <dbReference type="ARBA" id="ARBA00022485"/>
    </source>
</evidence>
<dbReference type="PANTHER" id="PTHR43551">
    <property type="entry name" value="FUMARATE REDUCTASE IRON-SULFUR SUBUNIT"/>
    <property type="match status" value="1"/>
</dbReference>
<evidence type="ECO:0000256" key="9">
    <source>
        <dbReference type="ARBA" id="ARBA00049220"/>
    </source>
</evidence>
<dbReference type="InterPro" id="IPR004017">
    <property type="entry name" value="Cys_rich_dom"/>
</dbReference>
<accession>A0A1M5B4D2</accession>
<evidence type="ECO:0000256" key="1">
    <source>
        <dbReference type="ARBA" id="ARBA00001966"/>
    </source>
</evidence>
<feature type="domain" description="Cysteine-rich" evidence="10">
    <location>
        <begin position="42"/>
        <end position="135"/>
    </location>
</feature>
<dbReference type="PANTHER" id="PTHR43551:SF2">
    <property type="entry name" value="FUMARATE REDUCTASE IRON-SULFUR SUBUNIT"/>
    <property type="match status" value="1"/>
</dbReference>
<protein>
    <submittedName>
        <fullName evidence="11">Cysteine-rich domain-containing protein</fullName>
    </submittedName>
</protein>
<dbReference type="GO" id="GO:0008177">
    <property type="term" value="F:succinate dehydrogenase (quinone) activity"/>
    <property type="evidence" value="ECO:0007669"/>
    <property type="project" value="UniProtKB-EC"/>
</dbReference>
<dbReference type="GO" id="GO:0051539">
    <property type="term" value="F:4 iron, 4 sulfur cluster binding"/>
    <property type="evidence" value="ECO:0007669"/>
    <property type="project" value="UniProtKB-KW"/>
</dbReference>
<dbReference type="Proteomes" id="UP000184076">
    <property type="component" value="Unassembled WGS sequence"/>
</dbReference>
<evidence type="ECO:0000256" key="7">
    <source>
        <dbReference type="ARBA" id="ARBA00023004"/>
    </source>
</evidence>
<comment type="cofactor">
    <cofactor evidence="1">
        <name>[4Fe-4S] cluster</name>
        <dbReference type="ChEBI" id="CHEBI:49883"/>
    </cofactor>
</comment>